<keyword evidence="2" id="KW-0472">Membrane</keyword>
<feature type="transmembrane region" description="Helical" evidence="2">
    <location>
        <begin position="7"/>
        <end position="29"/>
    </location>
</feature>
<protein>
    <recommendedName>
        <fullName evidence="3">Sulfatase-modifying factor enzyme-like domain-containing protein</fullName>
    </recommendedName>
</protein>
<evidence type="ECO:0000259" key="3">
    <source>
        <dbReference type="Pfam" id="PF03781"/>
    </source>
</evidence>
<evidence type="ECO:0000313" key="5">
    <source>
        <dbReference type="Proteomes" id="UP000179243"/>
    </source>
</evidence>
<dbReference type="PANTHER" id="PTHR23150:SF19">
    <property type="entry name" value="FORMYLGLYCINE-GENERATING ENZYME"/>
    <property type="match status" value="1"/>
</dbReference>
<keyword evidence="2" id="KW-0812">Transmembrane</keyword>
<comment type="caution">
    <text evidence="4">The sequence shown here is derived from an EMBL/GenBank/DDBJ whole genome shotgun (WGS) entry which is preliminary data.</text>
</comment>
<evidence type="ECO:0000313" key="4">
    <source>
        <dbReference type="EMBL" id="OGK04268.1"/>
    </source>
</evidence>
<feature type="region of interest" description="Disordered" evidence="1">
    <location>
        <begin position="69"/>
        <end position="93"/>
    </location>
</feature>
<keyword evidence="2" id="KW-1133">Transmembrane helix</keyword>
<dbReference type="InterPro" id="IPR051043">
    <property type="entry name" value="Sulfatase_Mod_Factor_Kinase"/>
</dbReference>
<dbReference type="GO" id="GO:0120147">
    <property type="term" value="F:formylglycine-generating oxidase activity"/>
    <property type="evidence" value="ECO:0007669"/>
    <property type="project" value="TreeGrafter"/>
</dbReference>
<dbReference type="Gene3D" id="3.90.1580.10">
    <property type="entry name" value="paralog of FGE (formylglycine-generating enzyme)"/>
    <property type="match status" value="1"/>
</dbReference>
<proteinExistence type="predicted"/>
<dbReference type="InterPro" id="IPR005532">
    <property type="entry name" value="SUMF_dom"/>
</dbReference>
<feature type="compositionally biased region" description="Low complexity" evidence="1">
    <location>
        <begin position="80"/>
        <end position="93"/>
    </location>
</feature>
<evidence type="ECO:0000256" key="2">
    <source>
        <dbReference type="SAM" id="Phobius"/>
    </source>
</evidence>
<name>A0A1F7FCA0_UNCRA</name>
<dbReference type="PANTHER" id="PTHR23150">
    <property type="entry name" value="SULFATASE MODIFYING FACTOR 1, 2"/>
    <property type="match status" value="1"/>
</dbReference>
<evidence type="ECO:0000256" key="1">
    <source>
        <dbReference type="SAM" id="MobiDB-lite"/>
    </source>
</evidence>
<sequence>MKNGRRSALRIAGLTILFIAFFLALNLFFCNDRIEPIDLSMPVFTHVAAPSSPSDLASQRNSTVLKPVKKEKQTIPAPPEAIAASEDSATAADPGVNLDKKPPFVWADPGPGIHNKPLSIALYADEPADIELMLGSAGEWVPYEKPIPVTDSLRLAFRGTDRAGNRSDPIVRHYFIRAAPALRCADAMVFVETSARTFCIDQYEWPNKKGTFPLGFVNWYMAYDSCRATGKRLCTAVEWEDACAGRNNTQYPYGNVYEARTCNTENDKAYTSGAYGECRSFAGAYDMSGNLREWTASHSEQNPRYYQVYGGFWENRGASTCRSAQYSFYPQNKFVSIGFRCCGDTLQPRR</sequence>
<dbReference type="EMBL" id="MFYX01000074">
    <property type="protein sequence ID" value="OGK04268.1"/>
    <property type="molecule type" value="Genomic_DNA"/>
</dbReference>
<organism evidence="4 5">
    <name type="scientific">Candidatus Raymondbacteria bacterium RIFOXYD12_FULL_49_13</name>
    <dbReference type="NCBI Taxonomy" id="1817890"/>
    <lineage>
        <taxon>Bacteria</taxon>
        <taxon>Raymondiibacteriota</taxon>
    </lineage>
</organism>
<dbReference type="AlphaFoldDB" id="A0A1F7FCA0"/>
<dbReference type="SUPFAM" id="SSF56436">
    <property type="entry name" value="C-type lectin-like"/>
    <property type="match status" value="1"/>
</dbReference>
<dbReference type="InterPro" id="IPR042095">
    <property type="entry name" value="SUMF_sf"/>
</dbReference>
<dbReference type="Pfam" id="PF03781">
    <property type="entry name" value="FGE-sulfatase"/>
    <property type="match status" value="1"/>
</dbReference>
<accession>A0A1F7FCA0</accession>
<dbReference type="InterPro" id="IPR016187">
    <property type="entry name" value="CTDL_fold"/>
</dbReference>
<feature type="domain" description="Sulfatase-modifying factor enzyme-like" evidence="3">
    <location>
        <begin position="207"/>
        <end position="341"/>
    </location>
</feature>
<gene>
    <name evidence="4" type="ORF">A2519_18070</name>
</gene>
<dbReference type="Proteomes" id="UP000179243">
    <property type="component" value="Unassembled WGS sequence"/>
</dbReference>
<reference evidence="4 5" key="1">
    <citation type="journal article" date="2016" name="Nat. Commun.">
        <title>Thousands of microbial genomes shed light on interconnected biogeochemical processes in an aquifer system.</title>
        <authorList>
            <person name="Anantharaman K."/>
            <person name="Brown C.T."/>
            <person name="Hug L.A."/>
            <person name="Sharon I."/>
            <person name="Castelle C.J."/>
            <person name="Probst A.J."/>
            <person name="Thomas B.C."/>
            <person name="Singh A."/>
            <person name="Wilkins M.J."/>
            <person name="Karaoz U."/>
            <person name="Brodie E.L."/>
            <person name="Williams K.H."/>
            <person name="Hubbard S.S."/>
            <person name="Banfield J.F."/>
        </authorList>
    </citation>
    <scope>NUCLEOTIDE SEQUENCE [LARGE SCALE GENOMIC DNA]</scope>
</reference>